<evidence type="ECO:0000256" key="3">
    <source>
        <dbReference type="ARBA" id="ARBA00022777"/>
    </source>
</evidence>
<keyword evidence="3" id="KW-0418">Kinase</keyword>
<dbReference type="Proteomes" id="UP001162060">
    <property type="component" value="Unassembled WGS sequence"/>
</dbReference>
<keyword evidence="1" id="KW-0808">Transferase</keyword>
<organism evidence="4 5">
    <name type="scientific">Peronospora matthiolae</name>
    <dbReference type="NCBI Taxonomy" id="2874970"/>
    <lineage>
        <taxon>Eukaryota</taxon>
        <taxon>Sar</taxon>
        <taxon>Stramenopiles</taxon>
        <taxon>Oomycota</taxon>
        <taxon>Peronosporomycetes</taxon>
        <taxon>Peronosporales</taxon>
        <taxon>Peronosporaceae</taxon>
        <taxon>Peronospora</taxon>
    </lineage>
</organism>
<proteinExistence type="predicted"/>
<accession>A0AAV1USI3</accession>
<keyword evidence="2" id="KW-0547">Nucleotide-binding</keyword>
<protein>
    <submittedName>
        <fullName evidence="4">Uncharacterized protein</fullName>
    </submittedName>
</protein>
<gene>
    <name evidence="4" type="ORF">PM001_LOCUS22137</name>
</gene>
<dbReference type="EMBL" id="CAKLBY020000226">
    <property type="protein sequence ID" value="CAK7936987.1"/>
    <property type="molecule type" value="Genomic_DNA"/>
</dbReference>
<comment type="caution">
    <text evidence="4">The sequence shown here is derived from an EMBL/GenBank/DDBJ whole genome shotgun (WGS) entry which is preliminary data.</text>
</comment>
<dbReference type="InterPro" id="IPR000850">
    <property type="entry name" value="Adenylat/UMP-CMP_kin"/>
</dbReference>
<dbReference type="InterPro" id="IPR027417">
    <property type="entry name" value="P-loop_NTPase"/>
</dbReference>
<dbReference type="GO" id="GO:0019205">
    <property type="term" value="F:nucleobase-containing compound kinase activity"/>
    <property type="evidence" value="ECO:0007669"/>
    <property type="project" value="InterPro"/>
</dbReference>
<dbReference type="PANTHER" id="PTHR23359">
    <property type="entry name" value="NUCLEOTIDE KINASE"/>
    <property type="match status" value="1"/>
</dbReference>
<dbReference type="Gene3D" id="3.40.50.300">
    <property type="entry name" value="P-loop containing nucleotide triphosphate hydrolases"/>
    <property type="match status" value="1"/>
</dbReference>
<dbReference type="GO" id="GO:0005524">
    <property type="term" value="F:ATP binding"/>
    <property type="evidence" value="ECO:0007669"/>
    <property type="project" value="InterPro"/>
</dbReference>
<sequence>MLCIQGTQSQLDKDEYFLCHLATGNILRAAVAAGTHVGKNVKAAMESGALVTNEIVVGILKDAIKSTECRPSI</sequence>
<evidence type="ECO:0000256" key="1">
    <source>
        <dbReference type="ARBA" id="ARBA00022679"/>
    </source>
</evidence>
<evidence type="ECO:0000313" key="4">
    <source>
        <dbReference type="EMBL" id="CAK7936987.1"/>
    </source>
</evidence>
<evidence type="ECO:0000256" key="2">
    <source>
        <dbReference type="ARBA" id="ARBA00022741"/>
    </source>
</evidence>
<reference evidence="4" key="1">
    <citation type="submission" date="2024-01" db="EMBL/GenBank/DDBJ databases">
        <authorList>
            <person name="Webb A."/>
        </authorList>
    </citation>
    <scope>NUCLEOTIDE SEQUENCE</scope>
    <source>
        <strain evidence="4">Pm1</strain>
    </source>
</reference>
<dbReference type="GO" id="GO:0006139">
    <property type="term" value="P:nucleobase-containing compound metabolic process"/>
    <property type="evidence" value="ECO:0007669"/>
    <property type="project" value="InterPro"/>
</dbReference>
<dbReference type="Pfam" id="PF00406">
    <property type="entry name" value="ADK"/>
    <property type="match status" value="1"/>
</dbReference>
<dbReference type="AlphaFoldDB" id="A0AAV1USI3"/>
<evidence type="ECO:0000313" key="5">
    <source>
        <dbReference type="Proteomes" id="UP001162060"/>
    </source>
</evidence>
<name>A0AAV1USI3_9STRA</name>